<dbReference type="WBParaSite" id="ES5_v2.g9769.t1">
    <property type="protein sequence ID" value="ES5_v2.g9769.t1"/>
    <property type="gene ID" value="ES5_v2.g9769"/>
</dbReference>
<name>A0AC34GXW3_9BILA</name>
<dbReference type="Proteomes" id="UP000887579">
    <property type="component" value="Unplaced"/>
</dbReference>
<evidence type="ECO:0000313" key="1">
    <source>
        <dbReference type="Proteomes" id="UP000887579"/>
    </source>
</evidence>
<accession>A0AC34GXW3</accession>
<reference evidence="2" key="1">
    <citation type="submission" date="2022-11" db="UniProtKB">
        <authorList>
            <consortium name="WormBaseParasite"/>
        </authorList>
    </citation>
    <scope>IDENTIFICATION</scope>
</reference>
<organism evidence="1 2">
    <name type="scientific">Panagrolaimus sp. ES5</name>
    <dbReference type="NCBI Taxonomy" id="591445"/>
    <lineage>
        <taxon>Eukaryota</taxon>
        <taxon>Metazoa</taxon>
        <taxon>Ecdysozoa</taxon>
        <taxon>Nematoda</taxon>
        <taxon>Chromadorea</taxon>
        <taxon>Rhabditida</taxon>
        <taxon>Tylenchina</taxon>
        <taxon>Panagrolaimomorpha</taxon>
        <taxon>Panagrolaimoidea</taxon>
        <taxon>Panagrolaimidae</taxon>
        <taxon>Panagrolaimus</taxon>
    </lineage>
</organism>
<proteinExistence type="predicted"/>
<sequence length="150" mass="16848">MSTKTILCFTPKCNFFLLHIIDAGTFKEEIQLFPLTNLEDILQKLPTLPLDTVIGVLFRFTTNEIKEKSKLAKLLEEYYSKHGISLFCSTWNSIFISSILMAGISEHGIKSIPEGIFCIITCDKDAITIIHGTNSKIIPTNDGSLGHDYY</sequence>
<protein>
    <submittedName>
        <fullName evidence="2">Uncharacterized protein</fullName>
    </submittedName>
</protein>
<evidence type="ECO:0000313" key="2">
    <source>
        <dbReference type="WBParaSite" id="ES5_v2.g9769.t1"/>
    </source>
</evidence>